<comment type="caution">
    <text evidence="2">The sequence shown here is derived from an EMBL/GenBank/DDBJ whole genome shotgun (WGS) entry which is preliminary data.</text>
</comment>
<organism evidence="2 3">
    <name type="scientific">Pisum sativum</name>
    <name type="common">Garden pea</name>
    <name type="synonym">Lathyrus oleraceus</name>
    <dbReference type="NCBI Taxonomy" id="3888"/>
    <lineage>
        <taxon>Eukaryota</taxon>
        <taxon>Viridiplantae</taxon>
        <taxon>Streptophyta</taxon>
        <taxon>Embryophyta</taxon>
        <taxon>Tracheophyta</taxon>
        <taxon>Spermatophyta</taxon>
        <taxon>Magnoliopsida</taxon>
        <taxon>eudicotyledons</taxon>
        <taxon>Gunneridae</taxon>
        <taxon>Pentapetalae</taxon>
        <taxon>rosids</taxon>
        <taxon>fabids</taxon>
        <taxon>Fabales</taxon>
        <taxon>Fabaceae</taxon>
        <taxon>Papilionoideae</taxon>
        <taxon>50 kb inversion clade</taxon>
        <taxon>NPAAA clade</taxon>
        <taxon>Hologalegina</taxon>
        <taxon>IRL clade</taxon>
        <taxon>Fabeae</taxon>
        <taxon>Lathyrus</taxon>
    </lineage>
</organism>
<dbReference type="Gramene" id="Psat03G0548600-T1">
    <property type="protein sequence ID" value="KAI5431324.1"/>
    <property type="gene ID" value="KIW84_035486"/>
</dbReference>
<protein>
    <recommendedName>
        <fullName evidence="4">C2H2-type domain-containing protein</fullName>
    </recommendedName>
</protein>
<accession>A0A9D4Y2B8</accession>
<proteinExistence type="predicted"/>
<evidence type="ECO:0000313" key="2">
    <source>
        <dbReference type="EMBL" id="KAI5431324.1"/>
    </source>
</evidence>
<sequence>MPEKSHKCSKRKNNINTIDNDHGHKKRLKLYGNMINEKIKEQAVTPSTGHVSDVDETVKIKVKDNYKGFSSNKALYGHMRIHKKDNKGIPPRPASSSQNIDLSKYLPPRSHKCCKRNYDINTIDDQQFSCDYSHGEGKRRKLQSNMVDERIREQAATPNICHLSDIDREDQSEGYIISSYYKNKLVLRFKILKRRLI</sequence>
<keyword evidence="3" id="KW-1185">Reference proteome</keyword>
<gene>
    <name evidence="2" type="ORF">KIW84_035486</name>
</gene>
<evidence type="ECO:0000256" key="1">
    <source>
        <dbReference type="SAM" id="MobiDB-lite"/>
    </source>
</evidence>
<name>A0A9D4Y2B8_PEA</name>
<dbReference type="EMBL" id="JAMSHJ010000003">
    <property type="protein sequence ID" value="KAI5431324.1"/>
    <property type="molecule type" value="Genomic_DNA"/>
</dbReference>
<reference evidence="2 3" key="1">
    <citation type="journal article" date="2022" name="Nat. Genet.">
        <title>Improved pea reference genome and pan-genome highlight genomic features and evolutionary characteristics.</title>
        <authorList>
            <person name="Yang T."/>
            <person name="Liu R."/>
            <person name="Luo Y."/>
            <person name="Hu S."/>
            <person name="Wang D."/>
            <person name="Wang C."/>
            <person name="Pandey M.K."/>
            <person name="Ge S."/>
            <person name="Xu Q."/>
            <person name="Li N."/>
            <person name="Li G."/>
            <person name="Huang Y."/>
            <person name="Saxena R.K."/>
            <person name="Ji Y."/>
            <person name="Li M."/>
            <person name="Yan X."/>
            <person name="He Y."/>
            <person name="Liu Y."/>
            <person name="Wang X."/>
            <person name="Xiang C."/>
            <person name="Varshney R.K."/>
            <person name="Ding H."/>
            <person name="Gao S."/>
            <person name="Zong X."/>
        </authorList>
    </citation>
    <scope>NUCLEOTIDE SEQUENCE [LARGE SCALE GENOMIC DNA]</scope>
    <source>
        <strain evidence="2 3">cv. Zhongwan 6</strain>
    </source>
</reference>
<dbReference type="AlphaFoldDB" id="A0A9D4Y2B8"/>
<feature type="region of interest" description="Disordered" evidence="1">
    <location>
        <begin position="1"/>
        <end position="21"/>
    </location>
</feature>
<evidence type="ECO:0008006" key="4">
    <source>
        <dbReference type="Google" id="ProtNLM"/>
    </source>
</evidence>
<dbReference type="Proteomes" id="UP001058974">
    <property type="component" value="Chromosome 3"/>
</dbReference>
<evidence type="ECO:0000313" key="3">
    <source>
        <dbReference type="Proteomes" id="UP001058974"/>
    </source>
</evidence>